<feature type="region of interest" description="Disordered" evidence="2">
    <location>
        <begin position="597"/>
        <end position="617"/>
    </location>
</feature>
<feature type="non-terminal residue" evidence="3">
    <location>
        <position position="1"/>
    </location>
</feature>
<reference evidence="4" key="1">
    <citation type="submission" date="2016-05" db="EMBL/GenBank/DDBJ databases">
        <authorList>
            <person name="Naeem Raeece"/>
        </authorList>
    </citation>
    <scope>NUCLEOTIDE SEQUENCE [LARGE SCALE GENOMIC DNA]</scope>
</reference>
<feature type="region of interest" description="Disordered" evidence="2">
    <location>
        <begin position="8"/>
        <end position="55"/>
    </location>
</feature>
<feature type="compositionally biased region" description="Gly residues" evidence="2">
    <location>
        <begin position="603"/>
        <end position="617"/>
    </location>
</feature>
<feature type="compositionally biased region" description="Basic residues" evidence="2">
    <location>
        <begin position="9"/>
        <end position="18"/>
    </location>
</feature>
<dbReference type="Gene3D" id="2.130.10.10">
    <property type="entry name" value="YVTN repeat-like/Quinoprotein amine dehydrogenase"/>
    <property type="match status" value="1"/>
</dbReference>
<keyword evidence="1" id="KW-0175">Coiled coil</keyword>
<evidence type="ECO:0008006" key="5">
    <source>
        <dbReference type="Google" id="ProtNLM"/>
    </source>
</evidence>
<feature type="region of interest" description="Disordered" evidence="2">
    <location>
        <begin position="413"/>
        <end position="447"/>
    </location>
</feature>
<evidence type="ECO:0000256" key="1">
    <source>
        <dbReference type="SAM" id="Coils"/>
    </source>
</evidence>
<sequence length="837" mass="95129">LFKILKIQNKLKGKRTRREKAQSATNGKKGQVEREQSRGNNRMRSSKCNQAKSNPIGRNKYELRCKKNEVNKIVNEEESEEEASNELSDSSLSCSSKYMAREDRQAETALRTNANGVGNTNGVRRTISNGIVKGVVNGMANGVVNEMANGMANGMVNRMANGMANGMVNGMANGMVNGMANGRDVEMKNFFSKHNFVYENYRKKDVLLSLWWKNIIDLYSDILITNVCSNVSNVEILNMGSSFREDYQYLREGVILFHNSKKRNNYKMSILRVITKEEVNKKNENHFFYPSALKNNVIDDSFKKYYGKKYKHIPLIRRYNCMDIPYYVTNSAILYCGAREENGQSGEDLSRGSCVGDGFMHDGNVLIANKSINGRIYLYSLKKTIERINRMEQEEMAEEEKLEKEIVQDDAKPGDDCGMGSGMGNGIGSGISSERETRGRRGRAPENYRKKLQQRKVCDGEVLLELSGHSKTGKGLCFKNNYLLSNGDDKNIFIYDINSSSINGHNGGRASINTCGELNSEDKHAKVGKINPYISIKTNELYSNVKWLYDSIIIGSTYSGYFSIFDIRMKNKIIGHNYSSNVNTVVDKNFSRYCAPHSRRSGSGSGSGNGSGSGSGNGSGSLNGNSVVYGPNCAKCVNIHSIHKKITKYEISDIDKYNNYDNNLICLSSLNNIFIFDIRFINNNLPYKIIHDNSYNNYCINDSYFEPYQTNLQNGEYNYNTNVNYFYDHSYNNYYNEDFFNSDTFIHSLFWCNIEGFNYIGSLNNKGIINLYDVNKNRQHCVFTYGCKYIKIFKFNPFKVNNFLSVDKNNILILFTLPDQIYKSDLDIYLRDNFGDE</sequence>
<evidence type="ECO:0000256" key="2">
    <source>
        <dbReference type="SAM" id="MobiDB-lite"/>
    </source>
</evidence>
<evidence type="ECO:0000313" key="4">
    <source>
        <dbReference type="Proteomes" id="UP000078546"/>
    </source>
</evidence>
<dbReference type="InterPro" id="IPR036322">
    <property type="entry name" value="WD40_repeat_dom_sf"/>
</dbReference>
<feature type="compositionally biased region" description="Basic and acidic residues" evidence="2">
    <location>
        <begin position="433"/>
        <end position="447"/>
    </location>
</feature>
<dbReference type="Proteomes" id="UP000078546">
    <property type="component" value="Unassembled WGS sequence"/>
</dbReference>
<gene>
    <name evidence="3" type="ORF">POVCU1_034590</name>
</gene>
<dbReference type="SUPFAM" id="SSF50978">
    <property type="entry name" value="WD40 repeat-like"/>
    <property type="match status" value="1"/>
</dbReference>
<organism evidence="3 4">
    <name type="scientific">Plasmodium ovale curtisi</name>
    <dbReference type="NCBI Taxonomy" id="864141"/>
    <lineage>
        <taxon>Eukaryota</taxon>
        <taxon>Sar</taxon>
        <taxon>Alveolata</taxon>
        <taxon>Apicomplexa</taxon>
        <taxon>Aconoidasida</taxon>
        <taxon>Haemosporida</taxon>
        <taxon>Plasmodiidae</taxon>
        <taxon>Plasmodium</taxon>
        <taxon>Plasmodium (Plasmodium)</taxon>
    </lineage>
</organism>
<protein>
    <recommendedName>
        <fullName evidence="5">WD repeat-containing protein</fullName>
    </recommendedName>
</protein>
<name>A0A1A8WVF9_PLAOA</name>
<dbReference type="InterPro" id="IPR015943">
    <property type="entry name" value="WD40/YVTN_repeat-like_dom_sf"/>
</dbReference>
<dbReference type="EMBL" id="FLQV01000634">
    <property type="protein sequence ID" value="SBS96930.1"/>
    <property type="molecule type" value="Genomic_DNA"/>
</dbReference>
<accession>A0A1A8WVF9</accession>
<dbReference type="AlphaFoldDB" id="A0A1A8WVF9"/>
<proteinExistence type="predicted"/>
<evidence type="ECO:0000313" key="3">
    <source>
        <dbReference type="EMBL" id="SBS96930.1"/>
    </source>
</evidence>
<feature type="compositionally biased region" description="Gly residues" evidence="2">
    <location>
        <begin position="417"/>
        <end position="429"/>
    </location>
</feature>
<feature type="coiled-coil region" evidence="1">
    <location>
        <begin position="381"/>
        <end position="410"/>
    </location>
</feature>
<feature type="compositionally biased region" description="Polar residues" evidence="2">
    <location>
        <begin position="38"/>
        <end position="53"/>
    </location>
</feature>